<dbReference type="Pfam" id="PF02861">
    <property type="entry name" value="Clp_N"/>
    <property type="match status" value="1"/>
</dbReference>
<dbReference type="FunFam" id="3.40.50.300:FF:000010">
    <property type="entry name" value="Chaperone clpB 1, putative"/>
    <property type="match status" value="1"/>
</dbReference>
<dbReference type="OMA" id="DASHIAY"/>
<dbReference type="SMART" id="SM00382">
    <property type="entry name" value="AAA"/>
    <property type="match status" value="2"/>
</dbReference>
<comment type="similarity">
    <text evidence="1">Belongs to the ClpA/ClpB family.</text>
</comment>
<dbReference type="Pfam" id="PF00004">
    <property type="entry name" value="AAA"/>
    <property type="match status" value="1"/>
</dbReference>
<dbReference type="CDD" id="cd19499">
    <property type="entry name" value="RecA-like_ClpB_Hsp104-like"/>
    <property type="match status" value="1"/>
</dbReference>
<dbReference type="InterPro" id="IPR027417">
    <property type="entry name" value="P-loop_NTPase"/>
</dbReference>
<organism evidence="10 11">
    <name type="scientific">Theileria annulata</name>
    <dbReference type="NCBI Taxonomy" id="5874"/>
    <lineage>
        <taxon>Eukaryota</taxon>
        <taxon>Sar</taxon>
        <taxon>Alveolata</taxon>
        <taxon>Apicomplexa</taxon>
        <taxon>Aconoidasida</taxon>
        <taxon>Piroplasmida</taxon>
        <taxon>Theileriidae</taxon>
        <taxon>Theileria</taxon>
    </lineage>
</organism>
<dbReference type="CDD" id="cd00009">
    <property type="entry name" value="AAA"/>
    <property type="match status" value="1"/>
</dbReference>
<dbReference type="InterPro" id="IPR003593">
    <property type="entry name" value="AAA+_ATPase"/>
</dbReference>
<dbReference type="GeneID" id="3862658"/>
<dbReference type="Gene3D" id="1.10.8.60">
    <property type="match status" value="1"/>
</dbReference>
<dbReference type="PROSITE" id="PS51903">
    <property type="entry name" value="CLP_R"/>
    <property type="match status" value="1"/>
</dbReference>
<proteinExistence type="inferred from homology"/>
<dbReference type="SMART" id="SM01086">
    <property type="entry name" value="ClpB_D2-small"/>
    <property type="match status" value="1"/>
</dbReference>
<evidence type="ECO:0000256" key="6">
    <source>
        <dbReference type="PROSITE-ProRule" id="PRU01251"/>
    </source>
</evidence>
<evidence type="ECO:0000256" key="2">
    <source>
        <dbReference type="ARBA" id="ARBA00022737"/>
    </source>
</evidence>
<dbReference type="AlphaFoldDB" id="Q4UAC3"/>
<dbReference type="OrthoDB" id="47330at2759"/>
<dbReference type="Gene3D" id="1.10.1780.10">
    <property type="entry name" value="Clp, N-terminal domain"/>
    <property type="match status" value="1"/>
</dbReference>
<dbReference type="InterPro" id="IPR003959">
    <property type="entry name" value="ATPase_AAA_core"/>
</dbReference>
<sequence>MWNLIIILLLKCVESFRNPIENRFHLLLNNLDNLNVKINNELESQQLRDNLKTNSIHQNVFSLNDIINDNHNNSHDFSMCMITNTGHSYNHSPGLRYGDWSHQPAMNIKHDYKLMMMDNGGHVFNSQDYTDKAWEAITSLTEIANEFDSSYVEGDMLLYSLINDDNVLKVLNNLGLNVDNLKKELENHLKKQIRMSGSFGDRKILGRILENVLNISKRYKSEFGVSSITVLAHTATNPPKGSYIVPLDKYISVEHLLLGLAAEDTKFFRPYLTKYKITLEKLKDTVLSIRGKRKITTRNTENSYKLLNKFSKDLTDMARNGKLDPVIGRDNEIRRTIEILSRRTKNNPVLLGDPGVGKTAIAEGLANRIVSGDVPDSLKNRKVISLDIAAIVAGTMYRGEFEERLKEILNEIENSQGEIVMFIDEIHTLVGAGESQGSLDAGNILKPMLARGELRCIGATTLQEYRQKIEKDKALERRFQPIYIDEPNIEETINILRGLKERYEVHHGVRILDSTLIQAVLLSNRYITDRYLPDKAIDLIDEAAAKLKIQLSSKPLQLDIIERKLLQLEMEKISIINDNDNIGILSKNEKENLKPNDKLRLQNIDNLVNELTKQKDELNEMWLKEKSLVDNIRNIKERIDIVKIEIDKAERDFDLNHAAELRFETLPDLENQLKTNINNYENYIKQVRYGVRSTATNTTNPPEGVLYSSFSYITTYIVMETGGNILLRDTVTKEDIANVVSKWTGVVRGSYILVVGSSVTVVIPFTWILSYRLTKHRNVVIGIPLNKLIKSQKEKILQLNEELHKRIIGQQEAIDAVVNAVQRSRVGMNDPKKPIAALMFLGPTGVGKTELSKAIAEQLFDSGITLRCLLPRPPTTTKDAIIRFDMSEYMEKHSVSKLVGAPPGYIGYEQGGLLTEAIRRKPYSILLFDEMYLHYGACSSPTGVLSYILKSTTHSDVYNILLQVLDDGRLTDSLGRKVNFTNSLIIFTSNLGSQNILELARFPEKRNEMKNKVMTSVRQNFSPEFLNRIDEFIVFDSLTKIGTLRCSVTVLGHTVTNTPKRELKKIVNMEMMKLSNRLAEKNIKLSIDDAAMSHIADIGYDPAYGARPLKRTIQKQIESPIAVGILSDQYKEHDNLHISYKDGKLTILPL</sequence>
<reference evidence="10 11" key="1">
    <citation type="journal article" date="2005" name="Science">
        <title>Genome of the host-cell transforming parasite Theileria annulata compared with T. parva.</title>
        <authorList>
            <person name="Pain A."/>
            <person name="Renauld H."/>
            <person name="Berriman M."/>
            <person name="Murphy L."/>
            <person name="Yeats C.A."/>
            <person name="Weir W."/>
            <person name="Kerhornou A."/>
            <person name="Aslett M."/>
            <person name="Bishop R."/>
            <person name="Bouchier C."/>
            <person name="Cochet M."/>
            <person name="Coulson R.M.R."/>
            <person name="Cronin A."/>
            <person name="de Villiers E.P."/>
            <person name="Fraser A."/>
            <person name="Fosker N."/>
            <person name="Gardner M."/>
            <person name="Goble A."/>
            <person name="Griffiths-Jones S."/>
            <person name="Harris D.E."/>
            <person name="Katzer F."/>
            <person name="Larke N."/>
            <person name="Lord A."/>
            <person name="Maser P."/>
            <person name="McKellar S."/>
            <person name="Mooney P."/>
            <person name="Morton F."/>
            <person name="Nene V."/>
            <person name="O'Neil S."/>
            <person name="Price C."/>
            <person name="Quail M.A."/>
            <person name="Rabbinowitsch E."/>
            <person name="Rawlings N.D."/>
            <person name="Rutter S."/>
            <person name="Saunders D."/>
            <person name="Seeger K."/>
            <person name="Shah T."/>
            <person name="Squares R."/>
            <person name="Squares S."/>
            <person name="Tivey A."/>
            <person name="Walker A.R."/>
            <person name="Woodward J."/>
            <person name="Dobbelaere D.A.E."/>
            <person name="Langsley G."/>
            <person name="Rajandream M.A."/>
            <person name="McKeever D."/>
            <person name="Shiels B."/>
            <person name="Tait A."/>
            <person name="Barrell B.G."/>
            <person name="Hall N."/>
        </authorList>
    </citation>
    <scope>NUCLEOTIDE SEQUENCE [LARGE SCALE GENOMIC DNA]</scope>
    <source>
        <strain evidence="11">Ankara</strain>
    </source>
</reference>
<name>Q4UAC3_THEAN</name>
<dbReference type="GO" id="GO:0005524">
    <property type="term" value="F:ATP binding"/>
    <property type="evidence" value="ECO:0007669"/>
    <property type="project" value="UniProtKB-KW"/>
</dbReference>
<keyword evidence="11" id="KW-1185">Reference proteome</keyword>
<feature type="signal peptide" evidence="8">
    <location>
        <begin position="1"/>
        <end position="15"/>
    </location>
</feature>
<dbReference type="EMBL" id="CR940353">
    <property type="protein sequence ID" value="CAI76228.1"/>
    <property type="molecule type" value="Genomic_DNA"/>
</dbReference>
<dbReference type="InterPro" id="IPR036628">
    <property type="entry name" value="Clp_N_dom_sf"/>
</dbReference>
<dbReference type="PANTHER" id="PTHR11638">
    <property type="entry name" value="ATP-DEPENDENT CLP PROTEASE"/>
    <property type="match status" value="1"/>
</dbReference>
<dbReference type="STRING" id="5874.Q4UAC3"/>
<dbReference type="InterPro" id="IPR050130">
    <property type="entry name" value="ClpA_ClpB"/>
</dbReference>
<dbReference type="InParanoid" id="Q4UAC3"/>
<dbReference type="InterPro" id="IPR028299">
    <property type="entry name" value="ClpA/B_CS2"/>
</dbReference>
<dbReference type="SUPFAM" id="SSF52540">
    <property type="entry name" value="P-loop containing nucleoside triphosphate hydrolases"/>
    <property type="match status" value="2"/>
</dbReference>
<dbReference type="GO" id="GO:0005737">
    <property type="term" value="C:cytoplasm"/>
    <property type="evidence" value="ECO:0007669"/>
    <property type="project" value="TreeGrafter"/>
</dbReference>
<dbReference type="Pfam" id="PF10431">
    <property type="entry name" value="ClpB_D2-small"/>
    <property type="match status" value="1"/>
</dbReference>
<dbReference type="KEGG" id="tan:TA07095"/>
<dbReference type="Pfam" id="PF07724">
    <property type="entry name" value="AAA_2"/>
    <property type="match status" value="1"/>
</dbReference>
<evidence type="ECO:0000313" key="11">
    <source>
        <dbReference type="Proteomes" id="UP000001950"/>
    </source>
</evidence>
<dbReference type="Proteomes" id="UP000001950">
    <property type="component" value="Chromosome 4"/>
</dbReference>
<evidence type="ECO:0000256" key="8">
    <source>
        <dbReference type="SAM" id="SignalP"/>
    </source>
</evidence>
<dbReference type="PROSITE" id="PS00870">
    <property type="entry name" value="CLPAB_1"/>
    <property type="match status" value="1"/>
</dbReference>
<keyword evidence="5" id="KW-0143">Chaperone</keyword>
<dbReference type="VEuPathDB" id="PiroplasmaDB:TA07095"/>
<evidence type="ECO:0000259" key="9">
    <source>
        <dbReference type="PROSITE" id="PS51903"/>
    </source>
</evidence>
<protein>
    <submittedName>
        <fullName evidence="10">ClpB protein, putative</fullName>
    </submittedName>
</protein>
<evidence type="ECO:0000256" key="7">
    <source>
        <dbReference type="SAM" id="Coils"/>
    </source>
</evidence>
<dbReference type="RefSeq" id="XP_952853.1">
    <property type="nucleotide sequence ID" value="XM_947760.1"/>
</dbReference>
<keyword evidence="8" id="KW-0732">Signal</keyword>
<keyword evidence="2 6" id="KW-0677">Repeat</keyword>
<keyword evidence="4" id="KW-0067">ATP-binding</keyword>
<accession>Q4UAC3</accession>
<dbReference type="InterPro" id="IPR019489">
    <property type="entry name" value="Clp_ATPase_C"/>
</dbReference>
<dbReference type="Pfam" id="PF17871">
    <property type="entry name" value="AAA_lid_9"/>
    <property type="match status" value="1"/>
</dbReference>
<dbReference type="Gene3D" id="3.40.50.300">
    <property type="entry name" value="P-loop containing nucleotide triphosphate hydrolases"/>
    <property type="match status" value="3"/>
</dbReference>
<dbReference type="GO" id="GO:0016887">
    <property type="term" value="F:ATP hydrolysis activity"/>
    <property type="evidence" value="ECO:0007669"/>
    <property type="project" value="InterPro"/>
</dbReference>
<dbReference type="PROSITE" id="PS00871">
    <property type="entry name" value="CLPAB_2"/>
    <property type="match status" value="1"/>
</dbReference>
<evidence type="ECO:0000256" key="3">
    <source>
        <dbReference type="ARBA" id="ARBA00022741"/>
    </source>
</evidence>
<dbReference type="InterPro" id="IPR004176">
    <property type="entry name" value="Clp_R_N"/>
</dbReference>
<dbReference type="InterPro" id="IPR041546">
    <property type="entry name" value="ClpA/ClpB_AAA_lid"/>
</dbReference>
<evidence type="ECO:0000256" key="1">
    <source>
        <dbReference type="ARBA" id="ARBA00008675"/>
    </source>
</evidence>
<gene>
    <name evidence="10" type="ORF">TA07095</name>
</gene>
<evidence type="ECO:0000256" key="4">
    <source>
        <dbReference type="ARBA" id="ARBA00022840"/>
    </source>
</evidence>
<feature type="domain" description="Clp R" evidence="9">
    <location>
        <begin position="124"/>
        <end position="292"/>
    </location>
</feature>
<feature type="coiled-coil region" evidence="7">
    <location>
        <begin position="601"/>
        <end position="652"/>
    </location>
</feature>
<feature type="chain" id="PRO_5013062377" evidence="8">
    <location>
        <begin position="16"/>
        <end position="1150"/>
    </location>
</feature>
<dbReference type="InterPro" id="IPR018368">
    <property type="entry name" value="ClpA/B_CS1"/>
</dbReference>
<dbReference type="PANTHER" id="PTHR11638:SF18">
    <property type="entry name" value="HEAT SHOCK PROTEIN 104"/>
    <property type="match status" value="1"/>
</dbReference>
<dbReference type="GO" id="GO:0034605">
    <property type="term" value="P:cellular response to heat"/>
    <property type="evidence" value="ECO:0007669"/>
    <property type="project" value="TreeGrafter"/>
</dbReference>
<evidence type="ECO:0000256" key="5">
    <source>
        <dbReference type="ARBA" id="ARBA00023186"/>
    </source>
</evidence>
<keyword evidence="3" id="KW-0547">Nucleotide-binding</keyword>
<keyword evidence="7" id="KW-0175">Coiled coil</keyword>
<dbReference type="FunCoup" id="Q4UAC3">
    <property type="interactions" value="37"/>
</dbReference>
<dbReference type="SUPFAM" id="SSF81923">
    <property type="entry name" value="Double Clp-N motif"/>
    <property type="match status" value="1"/>
</dbReference>
<dbReference type="eggNOG" id="KOG1051">
    <property type="taxonomic scope" value="Eukaryota"/>
</dbReference>
<evidence type="ECO:0000313" key="10">
    <source>
        <dbReference type="EMBL" id="CAI76228.1"/>
    </source>
</evidence>
<dbReference type="FunFam" id="3.40.50.300:FF:000120">
    <property type="entry name" value="ATP-dependent chaperone ClpB"/>
    <property type="match status" value="1"/>
</dbReference>